<feature type="compositionally biased region" description="Basic and acidic residues" evidence="1">
    <location>
        <begin position="52"/>
        <end position="61"/>
    </location>
</feature>
<dbReference type="AlphaFoldDB" id="W9XHL2"/>
<dbReference type="GeneID" id="19172381"/>
<feature type="region of interest" description="Disordered" evidence="1">
    <location>
        <begin position="1"/>
        <end position="77"/>
    </location>
</feature>
<dbReference type="HOGENOM" id="CLU_199208_0_0_1"/>
<evidence type="ECO:0000313" key="3">
    <source>
        <dbReference type="Proteomes" id="UP000019478"/>
    </source>
</evidence>
<protein>
    <submittedName>
        <fullName evidence="2">Uncharacterized protein</fullName>
    </submittedName>
</protein>
<dbReference type="OrthoDB" id="4153995at2759"/>
<accession>W9XHL2</accession>
<dbReference type="Proteomes" id="UP000019478">
    <property type="component" value="Unassembled WGS sequence"/>
</dbReference>
<dbReference type="RefSeq" id="XP_007736581.1">
    <property type="nucleotide sequence ID" value="XM_007738391.1"/>
</dbReference>
<reference evidence="2 3" key="1">
    <citation type="submission" date="2013-03" db="EMBL/GenBank/DDBJ databases">
        <title>The Genome Sequence of Capronia epimyces CBS 606.96.</title>
        <authorList>
            <consortium name="The Broad Institute Genomics Platform"/>
            <person name="Cuomo C."/>
            <person name="de Hoog S."/>
            <person name="Gorbushina A."/>
            <person name="Walker B."/>
            <person name="Young S.K."/>
            <person name="Zeng Q."/>
            <person name="Gargeya S."/>
            <person name="Fitzgerald M."/>
            <person name="Haas B."/>
            <person name="Abouelleil A."/>
            <person name="Allen A.W."/>
            <person name="Alvarado L."/>
            <person name="Arachchi H.M."/>
            <person name="Berlin A.M."/>
            <person name="Chapman S.B."/>
            <person name="Gainer-Dewar J."/>
            <person name="Goldberg J."/>
            <person name="Griggs A."/>
            <person name="Gujja S."/>
            <person name="Hansen M."/>
            <person name="Howarth C."/>
            <person name="Imamovic A."/>
            <person name="Ireland A."/>
            <person name="Larimer J."/>
            <person name="McCowan C."/>
            <person name="Murphy C."/>
            <person name="Pearson M."/>
            <person name="Poon T.W."/>
            <person name="Priest M."/>
            <person name="Roberts A."/>
            <person name="Saif S."/>
            <person name="Shea T."/>
            <person name="Sisk P."/>
            <person name="Sykes S."/>
            <person name="Wortman J."/>
            <person name="Nusbaum C."/>
            <person name="Birren B."/>
        </authorList>
    </citation>
    <scope>NUCLEOTIDE SEQUENCE [LARGE SCALE GENOMIC DNA]</scope>
    <source>
        <strain evidence="2 3">CBS 606.96</strain>
    </source>
</reference>
<feature type="compositionally biased region" description="Basic residues" evidence="1">
    <location>
        <begin position="1"/>
        <end position="11"/>
    </location>
</feature>
<comment type="caution">
    <text evidence="2">The sequence shown here is derived from an EMBL/GenBank/DDBJ whole genome shotgun (WGS) entry which is preliminary data.</text>
</comment>
<dbReference type="EMBL" id="AMGY01000007">
    <property type="protein sequence ID" value="EXJ80007.1"/>
    <property type="molecule type" value="Genomic_DNA"/>
</dbReference>
<keyword evidence="3" id="KW-1185">Reference proteome</keyword>
<evidence type="ECO:0000313" key="2">
    <source>
        <dbReference type="EMBL" id="EXJ80007.1"/>
    </source>
</evidence>
<evidence type="ECO:0000256" key="1">
    <source>
        <dbReference type="SAM" id="MobiDB-lite"/>
    </source>
</evidence>
<sequence length="77" mass="9156">MDKSQITKHRRSLGDSDNDFVDRTSSHHRHRHQRRSDQRSPNQTVSRASLQPRRDSRRERSLSPYSKRLALTQAMNM</sequence>
<proteinExistence type="predicted"/>
<organism evidence="2 3">
    <name type="scientific">Capronia epimyces CBS 606.96</name>
    <dbReference type="NCBI Taxonomy" id="1182542"/>
    <lineage>
        <taxon>Eukaryota</taxon>
        <taxon>Fungi</taxon>
        <taxon>Dikarya</taxon>
        <taxon>Ascomycota</taxon>
        <taxon>Pezizomycotina</taxon>
        <taxon>Eurotiomycetes</taxon>
        <taxon>Chaetothyriomycetidae</taxon>
        <taxon>Chaetothyriales</taxon>
        <taxon>Herpotrichiellaceae</taxon>
        <taxon>Capronia</taxon>
    </lineage>
</organism>
<gene>
    <name evidence="2" type="ORF">A1O3_08293</name>
</gene>
<name>W9XHL2_9EURO</name>